<proteinExistence type="inferred from homology"/>
<evidence type="ECO:0000313" key="4">
    <source>
        <dbReference type="EMBL" id="ABB45118.1"/>
    </source>
</evidence>
<dbReference type="InterPro" id="IPR036526">
    <property type="entry name" value="C-N_Hydrolase_sf"/>
</dbReference>
<dbReference type="PROSITE" id="PS50263">
    <property type="entry name" value="CN_HYDROLASE"/>
    <property type="match status" value="1"/>
</dbReference>
<accession>Q30PG3</accession>
<evidence type="ECO:0000256" key="1">
    <source>
        <dbReference type="ARBA" id="ARBA00022801"/>
    </source>
</evidence>
<dbReference type="EMBL" id="CP000153">
    <property type="protein sequence ID" value="ABB45118.1"/>
    <property type="molecule type" value="Genomic_DNA"/>
</dbReference>
<dbReference type="KEGG" id="tdn:Suden_1844"/>
<evidence type="ECO:0000259" key="3">
    <source>
        <dbReference type="PROSITE" id="PS50263"/>
    </source>
</evidence>
<dbReference type="GO" id="GO:0050126">
    <property type="term" value="F:N-carbamoylputrescine amidase activity"/>
    <property type="evidence" value="ECO:0007669"/>
    <property type="project" value="InterPro"/>
</dbReference>
<dbReference type="Proteomes" id="UP000002714">
    <property type="component" value="Chromosome"/>
</dbReference>
<dbReference type="HOGENOM" id="CLU_030130_4_0_7"/>
<dbReference type="InterPro" id="IPR017755">
    <property type="entry name" value="N-carbamoylputrescine_amidase"/>
</dbReference>
<dbReference type="AlphaFoldDB" id="Q30PG3"/>
<dbReference type="GO" id="GO:0033388">
    <property type="term" value="P:putrescine biosynthetic process from arginine"/>
    <property type="evidence" value="ECO:0007669"/>
    <property type="project" value="TreeGrafter"/>
</dbReference>
<dbReference type="CDD" id="cd07573">
    <property type="entry name" value="CPA"/>
    <property type="match status" value="1"/>
</dbReference>
<feature type="domain" description="CN hydrolase" evidence="3">
    <location>
        <begin position="2"/>
        <end position="255"/>
    </location>
</feature>
<dbReference type="eggNOG" id="COG0388">
    <property type="taxonomic scope" value="Bacteria"/>
</dbReference>
<sequence>MVKVSAVQMSMSEDKASNLDKAENLAREAAKNGAQIILLPELFEGYYFCKDMDEKYFSWAAPREGNPLINRFASLAKELKVVILISYFEKSQEGYFNSLVVADTDGTIMDNYRKTHIPDGPGYEEKFYFKSGNTGFKVYDTAYAKIGVGICWDQWFCETARALTLMGAEIIFYPTAIGSEPEIHLDSKEHWQRVQMGHAATNTVPVVVANRIGEERGATCTLNFYGSSFITDYTGAKIAEASRDKEEIIYASFDIEDNQKQRQYWGLIRDREPKAYAKICELKTGI</sequence>
<dbReference type="PANTHER" id="PTHR43674">
    <property type="entry name" value="NITRILASE C965.09-RELATED"/>
    <property type="match status" value="1"/>
</dbReference>
<dbReference type="InterPro" id="IPR003010">
    <property type="entry name" value="C-N_Hydrolase"/>
</dbReference>
<protein>
    <submittedName>
        <fullName evidence="4">Nitrilase/cyanide hydratase and apolipoprotein N-acyltransferase</fullName>
    </submittedName>
</protein>
<keyword evidence="4" id="KW-0808">Transferase</keyword>
<keyword evidence="4" id="KW-0449">Lipoprotein</keyword>
<comment type="similarity">
    <text evidence="2">Belongs to the carbon-nitrogen hydrolase superfamily.</text>
</comment>
<organism evidence="4 5">
    <name type="scientific">Sulfurimonas denitrificans (strain ATCC 33889 / DSM 1251)</name>
    <name type="common">Thiomicrospira denitrificans (strain ATCC 33889 / DSM 1251)</name>
    <dbReference type="NCBI Taxonomy" id="326298"/>
    <lineage>
        <taxon>Bacteria</taxon>
        <taxon>Pseudomonadati</taxon>
        <taxon>Campylobacterota</taxon>
        <taxon>Epsilonproteobacteria</taxon>
        <taxon>Campylobacterales</taxon>
        <taxon>Sulfurimonadaceae</taxon>
        <taxon>Sulfurimonas</taxon>
    </lineage>
</organism>
<dbReference type="NCBIfam" id="TIGR03381">
    <property type="entry name" value="agmatine_aguB"/>
    <property type="match status" value="1"/>
</dbReference>
<dbReference type="SUPFAM" id="SSF56317">
    <property type="entry name" value="Carbon-nitrogen hydrolase"/>
    <property type="match status" value="1"/>
</dbReference>
<dbReference type="RefSeq" id="WP_011373458.1">
    <property type="nucleotide sequence ID" value="NC_007575.1"/>
</dbReference>
<dbReference type="OrthoDB" id="9811121at2"/>
<dbReference type="PANTHER" id="PTHR43674:SF2">
    <property type="entry name" value="BETA-UREIDOPROPIONASE"/>
    <property type="match status" value="1"/>
</dbReference>
<keyword evidence="5" id="KW-1185">Reference proteome</keyword>
<dbReference type="Pfam" id="PF00795">
    <property type="entry name" value="CN_hydrolase"/>
    <property type="match status" value="1"/>
</dbReference>
<name>Q30PG3_SULDN</name>
<dbReference type="InterPro" id="IPR050345">
    <property type="entry name" value="Aliph_Amidase/BUP"/>
</dbReference>
<keyword evidence="1" id="KW-0378">Hydrolase</keyword>
<evidence type="ECO:0000313" key="5">
    <source>
        <dbReference type="Proteomes" id="UP000002714"/>
    </source>
</evidence>
<dbReference type="GO" id="GO:0016746">
    <property type="term" value="F:acyltransferase activity"/>
    <property type="evidence" value="ECO:0007669"/>
    <property type="project" value="UniProtKB-KW"/>
</dbReference>
<dbReference type="Gene3D" id="3.60.110.10">
    <property type="entry name" value="Carbon-nitrogen hydrolase"/>
    <property type="match status" value="1"/>
</dbReference>
<keyword evidence="4" id="KW-0012">Acyltransferase</keyword>
<evidence type="ECO:0000256" key="2">
    <source>
        <dbReference type="ARBA" id="ARBA00034122"/>
    </source>
</evidence>
<reference evidence="4 5" key="1">
    <citation type="journal article" date="2008" name="Appl. Environ. Microbiol.">
        <title>Genome of the epsilonproteobacterial chemolithoautotroph Sulfurimonas denitrificans.</title>
        <authorList>
            <person name="Sievert S.M."/>
            <person name="Scott K.M."/>
            <person name="Klotz M.G."/>
            <person name="Chain P.S.G."/>
            <person name="Hauser L.J."/>
            <person name="Hemp J."/>
            <person name="Huegler M."/>
            <person name="Land M."/>
            <person name="Lapidus A."/>
            <person name="Larimer F.W."/>
            <person name="Lucas S."/>
            <person name="Malfatti S.A."/>
            <person name="Meyer F."/>
            <person name="Paulsen I.T."/>
            <person name="Ren Q."/>
            <person name="Simon J."/>
            <person name="Bailey K."/>
            <person name="Diaz E."/>
            <person name="Fitzpatrick K.A."/>
            <person name="Glover B."/>
            <person name="Gwatney N."/>
            <person name="Korajkic A."/>
            <person name="Long A."/>
            <person name="Mobberley J.M."/>
            <person name="Pantry S.N."/>
            <person name="Pazder G."/>
            <person name="Peterson S."/>
            <person name="Quintanilla J.D."/>
            <person name="Sprinkle R."/>
            <person name="Stephens J."/>
            <person name="Thomas P."/>
            <person name="Vaughn R."/>
            <person name="Weber M.J."/>
            <person name="Wooten L.L."/>
        </authorList>
    </citation>
    <scope>NUCLEOTIDE SEQUENCE [LARGE SCALE GENOMIC DNA]</scope>
    <source>
        <strain evidence="5">ATCC 33889 / DSM 1251</strain>
    </source>
</reference>
<dbReference type="STRING" id="326298.Suden_1844"/>
<gene>
    <name evidence="4" type="ordered locus">Suden_1844</name>
</gene>